<keyword evidence="3" id="KW-1185">Reference proteome</keyword>
<accession>A0A074M9R4</accession>
<evidence type="ECO:0000256" key="1">
    <source>
        <dbReference type="SAM" id="SignalP"/>
    </source>
</evidence>
<proteinExistence type="predicted"/>
<keyword evidence="1" id="KW-0732">Signal</keyword>
<feature type="chain" id="PRO_5001699117" description="TonB C-terminal domain-containing protein" evidence="1">
    <location>
        <begin position="28"/>
        <end position="282"/>
    </location>
</feature>
<sequence length="282" mass="30265">MINPVSKAIAVAASTLACLTPLSPVSAQNEVEEYGKVGGWTVSETIIETCRLTWSERDDVKLTITRGGGEVGYLGLRVTGSSRPQRPGVVTFAFDDEIVRGALLGGNYYTPSAPDEQVIAFFRSANTMQLRVDGEARFSFSLKGSNAAYAMLSECASRWPESRVPLVPPPPPSNYLQREIPDPNLAGPFAANREVAPIRSDLWFPKGQIPIYADDTGSTTIGVVIAVSGSGKPTQCEVSEPSDVKAINERACGIIMERAKFNPATDAQGTAIASRYTTQITF</sequence>
<evidence type="ECO:0000313" key="2">
    <source>
        <dbReference type="EMBL" id="KEO88558.1"/>
    </source>
</evidence>
<feature type="signal peptide" evidence="1">
    <location>
        <begin position="1"/>
        <end position="27"/>
    </location>
</feature>
<dbReference type="PROSITE" id="PS51257">
    <property type="entry name" value="PROKAR_LIPOPROTEIN"/>
    <property type="match status" value="1"/>
</dbReference>
<gene>
    <name evidence="2" type="ORF">EH31_16495</name>
</gene>
<protein>
    <recommendedName>
        <fullName evidence="4">TonB C-terminal domain-containing protein</fullName>
    </recommendedName>
</protein>
<dbReference type="Proteomes" id="UP000027647">
    <property type="component" value="Unassembled WGS sequence"/>
</dbReference>
<dbReference type="SUPFAM" id="SSF74653">
    <property type="entry name" value="TolA/TonB C-terminal domain"/>
    <property type="match status" value="1"/>
</dbReference>
<evidence type="ECO:0008006" key="4">
    <source>
        <dbReference type="Google" id="ProtNLM"/>
    </source>
</evidence>
<evidence type="ECO:0000313" key="3">
    <source>
        <dbReference type="Proteomes" id="UP000027647"/>
    </source>
</evidence>
<comment type="caution">
    <text evidence="2">The sequence shown here is derived from an EMBL/GenBank/DDBJ whole genome shotgun (WGS) entry which is preliminary data.</text>
</comment>
<reference evidence="2 3" key="1">
    <citation type="submission" date="2014-04" db="EMBL/GenBank/DDBJ databases">
        <title>A comprehensive comparison of genomes of Erythrobacter spp. strains.</title>
        <authorList>
            <person name="Zheng Q."/>
        </authorList>
    </citation>
    <scope>NUCLEOTIDE SEQUENCE [LARGE SCALE GENOMIC DNA]</scope>
    <source>
        <strain evidence="2 3">DSM 6997</strain>
    </source>
</reference>
<organism evidence="2 3">
    <name type="scientific">Erythrobacter longus</name>
    <dbReference type="NCBI Taxonomy" id="1044"/>
    <lineage>
        <taxon>Bacteria</taxon>
        <taxon>Pseudomonadati</taxon>
        <taxon>Pseudomonadota</taxon>
        <taxon>Alphaproteobacteria</taxon>
        <taxon>Sphingomonadales</taxon>
        <taxon>Erythrobacteraceae</taxon>
        <taxon>Erythrobacter/Porphyrobacter group</taxon>
        <taxon>Erythrobacter</taxon>
    </lineage>
</organism>
<dbReference type="OrthoDB" id="7585155at2"/>
<name>A0A074M9R4_ERYLO</name>
<dbReference type="AlphaFoldDB" id="A0A074M9R4"/>
<dbReference type="EMBL" id="JMIW01000009">
    <property type="protein sequence ID" value="KEO88558.1"/>
    <property type="molecule type" value="Genomic_DNA"/>
</dbReference>